<dbReference type="NCBIfam" id="TIGR00361">
    <property type="entry name" value="ComEC_Rec2"/>
    <property type="match status" value="1"/>
</dbReference>
<evidence type="ECO:0000259" key="7">
    <source>
        <dbReference type="SMART" id="SM00849"/>
    </source>
</evidence>
<evidence type="ECO:0000313" key="9">
    <source>
        <dbReference type="Proteomes" id="UP000295711"/>
    </source>
</evidence>
<reference evidence="8 9" key="1">
    <citation type="submission" date="2019-03" db="EMBL/GenBank/DDBJ databases">
        <title>Genomic Encyclopedia of Type Strains, Phase IV (KMG-IV): sequencing the most valuable type-strain genomes for metagenomic binning, comparative biology and taxonomic classification.</title>
        <authorList>
            <person name="Goeker M."/>
        </authorList>
    </citation>
    <scope>NUCLEOTIDE SEQUENCE [LARGE SCALE GENOMIC DNA]</scope>
    <source>
        <strain evidence="8 9">DSM 28559</strain>
    </source>
</reference>
<feature type="transmembrane region" description="Helical" evidence="6">
    <location>
        <begin position="376"/>
        <end position="396"/>
    </location>
</feature>
<gene>
    <name evidence="8" type="ORF">EV212_102142</name>
</gene>
<evidence type="ECO:0000313" key="8">
    <source>
        <dbReference type="EMBL" id="TCO85827.1"/>
    </source>
</evidence>
<evidence type="ECO:0000256" key="6">
    <source>
        <dbReference type="SAM" id="Phobius"/>
    </source>
</evidence>
<feature type="domain" description="Metallo-beta-lactamase" evidence="7">
    <location>
        <begin position="530"/>
        <end position="732"/>
    </location>
</feature>
<feature type="transmembrane region" description="Helical" evidence="6">
    <location>
        <begin position="402"/>
        <end position="426"/>
    </location>
</feature>
<evidence type="ECO:0000256" key="1">
    <source>
        <dbReference type="ARBA" id="ARBA00004651"/>
    </source>
</evidence>
<evidence type="ECO:0000256" key="3">
    <source>
        <dbReference type="ARBA" id="ARBA00022692"/>
    </source>
</evidence>
<dbReference type="InterPro" id="IPR025405">
    <property type="entry name" value="DUF4131"/>
</dbReference>
<accession>A0A4R2LC34</accession>
<name>A0A4R2LC34_9FIRM</name>
<dbReference type="InterPro" id="IPR001279">
    <property type="entry name" value="Metallo-B-lactamas"/>
</dbReference>
<protein>
    <submittedName>
        <fullName evidence="8">Competence protein ComEC</fullName>
    </submittedName>
</protein>
<dbReference type="InterPro" id="IPR052159">
    <property type="entry name" value="Competence_DNA_uptake"/>
</dbReference>
<keyword evidence="5 6" id="KW-0472">Membrane</keyword>
<dbReference type="InterPro" id="IPR036866">
    <property type="entry name" value="RibonucZ/Hydroxyglut_hydro"/>
</dbReference>
<keyword evidence="3 6" id="KW-0812">Transmembrane</keyword>
<feature type="transmembrane region" description="Helical" evidence="6">
    <location>
        <begin position="257"/>
        <end position="277"/>
    </location>
</feature>
<keyword evidence="9" id="KW-1185">Reference proteome</keyword>
<feature type="transmembrane region" description="Helical" evidence="6">
    <location>
        <begin position="497"/>
        <end position="514"/>
    </location>
</feature>
<dbReference type="SUPFAM" id="SSF56281">
    <property type="entry name" value="Metallo-hydrolase/oxidoreductase"/>
    <property type="match status" value="1"/>
</dbReference>
<dbReference type="NCBIfam" id="TIGR00360">
    <property type="entry name" value="ComEC_N-term"/>
    <property type="match status" value="1"/>
</dbReference>
<dbReference type="SMART" id="SM00849">
    <property type="entry name" value="Lactamase_B"/>
    <property type="match status" value="1"/>
</dbReference>
<dbReference type="PANTHER" id="PTHR30619">
    <property type="entry name" value="DNA INTERNALIZATION/COMPETENCE PROTEIN COMEC/REC2"/>
    <property type="match status" value="1"/>
</dbReference>
<evidence type="ECO:0000256" key="4">
    <source>
        <dbReference type="ARBA" id="ARBA00022989"/>
    </source>
</evidence>
<feature type="transmembrane region" description="Helical" evidence="6">
    <location>
        <begin position="28"/>
        <end position="59"/>
    </location>
</feature>
<dbReference type="OrthoDB" id="9761531at2"/>
<dbReference type="InterPro" id="IPR004797">
    <property type="entry name" value="Competence_ComEC/Rec2"/>
</dbReference>
<dbReference type="Pfam" id="PF00753">
    <property type="entry name" value="Lactamase_B"/>
    <property type="match status" value="1"/>
</dbReference>
<dbReference type="Pfam" id="PF03772">
    <property type="entry name" value="Competence"/>
    <property type="match status" value="1"/>
</dbReference>
<dbReference type="AlphaFoldDB" id="A0A4R2LC34"/>
<dbReference type="Gene3D" id="3.60.15.10">
    <property type="entry name" value="Ribonuclease Z/Hydroxyacylglutathione hydrolase-like"/>
    <property type="match status" value="1"/>
</dbReference>
<feature type="transmembrane region" description="Helical" evidence="6">
    <location>
        <begin position="433"/>
        <end position="452"/>
    </location>
</feature>
<proteinExistence type="predicted"/>
<dbReference type="RefSeq" id="WP_132088682.1">
    <property type="nucleotide sequence ID" value="NZ_JANKAQ010000001.1"/>
</dbReference>
<comment type="subcellular location">
    <subcellularLocation>
        <location evidence="1">Cell membrane</location>
        <topology evidence="1">Multi-pass membrane protein</topology>
    </subcellularLocation>
</comment>
<dbReference type="PANTHER" id="PTHR30619:SF7">
    <property type="entry name" value="BETA-LACTAMASE DOMAIN PROTEIN"/>
    <property type="match status" value="1"/>
</dbReference>
<dbReference type="GO" id="GO:0030420">
    <property type="term" value="P:establishment of competence for transformation"/>
    <property type="evidence" value="ECO:0007669"/>
    <property type="project" value="InterPro"/>
</dbReference>
<dbReference type="CDD" id="cd07731">
    <property type="entry name" value="ComA-like_MBL-fold"/>
    <property type="match status" value="1"/>
</dbReference>
<keyword evidence="4 6" id="KW-1133">Transmembrane helix</keyword>
<organism evidence="8 9">
    <name type="scientific">Frisingicoccus caecimuris</name>
    <dbReference type="NCBI Taxonomy" id="1796636"/>
    <lineage>
        <taxon>Bacteria</taxon>
        <taxon>Bacillati</taxon>
        <taxon>Bacillota</taxon>
        <taxon>Clostridia</taxon>
        <taxon>Lachnospirales</taxon>
        <taxon>Lachnospiraceae</taxon>
        <taxon>Frisingicoccus</taxon>
    </lineage>
</organism>
<dbReference type="Proteomes" id="UP000295711">
    <property type="component" value="Unassembled WGS sequence"/>
</dbReference>
<keyword evidence="2" id="KW-1003">Cell membrane</keyword>
<dbReference type="InterPro" id="IPR004477">
    <property type="entry name" value="ComEC_N"/>
</dbReference>
<dbReference type="GO" id="GO:0005886">
    <property type="term" value="C:plasma membrane"/>
    <property type="evidence" value="ECO:0007669"/>
    <property type="project" value="UniProtKB-SubCell"/>
</dbReference>
<evidence type="ECO:0000256" key="2">
    <source>
        <dbReference type="ARBA" id="ARBA00022475"/>
    </source>
</evidence>
<comment type="caution">
    <text evidence="8">The sequence shown here is derived from an EMBL/GenBank/DDBJ whole genome shotgun (WGS) entry which is preliminary data.</text>
</comment>
<dbReference type="Pfam" id="PF13567">
    <property type="entry name" value="DUF4131"/>
    <property type="match status" value="1"/>
</dbReference>
<sequence length="783" mass="88867">MKRPLMGAGIALVAGTAAALFDVPGLWVAIIAAVGVVCLMKWTECSLIYILGLSVFLFVGFCRGMSSTTEVYENFHMEEHIRGEIWRVQQKTKSTYIYVKTDEKFSVLVTVACRENEEKRQQEYYKGQVIQVVGRAEALDTPSNPGQFDAMQYYGSQGIMYRLRADEISIICEGSWIWRKLRFLEKLKGALFNFYSLTMSEDGAGVVQAAVLGDRSGFQEDLRRYYQQNGWMHLVTTSGLHLSFIAMGLYRRLRKSTVPVLPSTVTALLLMMAYGYMTDFGDSMLRAMGMMVFLLVGRLLGRKMDVPTALVLTADVLLLLRPERLFLAGFQLSFGAVAGMEVGKYIIKYWRNGEKKQKNENADIFKEYYLKKISEILWVQIGIFLVTLPVLLWHMYEVPLMGFFYNFFMIPLVSVIVPAVFAAGLIGISHIPILAGAAMKVMWGIDWLLKWIHKLPSCVLICGKPQWRQIFLFCIFMFIALWILSRKQIGCKKFVKCLLFAGILVVGCFILMFVRERSDQILCMDVGQGDGICILGEDGEAILVDGGSSDVKKVYQYRIEPLLKYYGVRKIDAWFLTHGDSDHVSGIEEALSSCEIPVRQVILPDIAEDETLDEIRRSAIEKNIPVRIIRPEDQLTSGNFRLTCLYPKVEWGLMDKNNNSLVLVLSRKMGEKDFRMLFMGDLESEGEALLLEKKGLPDCDVLKVGHHGSSRATSMHFLKAVMPEWTFISCGTDNRYGHPHAQTLERLDKAGCQYLTTARQGALILRIFSGDYQVMAWKKKRKY</sequence>
<dbReference type="InterPro" id="IPR035681">
    <property type="entry name" value="ComA-like_MBL"/>
</dbReference>
<evidence type="ECO:0000256" key="5">
    <source>
        <dbReference type="ARBA" id="ARBA00023136"/>
    </source>
</evidence>
<feature type="transmembrane region" description="Helical" evidence="6">
    <location>
        <begin position="467"/>
        <end position="485"/>
    </location>
</feature>
<dbReference type="EMBL" id="SLXA01000002">
    <property type="protein sequence ID" value="TCO85827.1"/>
    <property type="molecule type" value="Genomic_DNA"/>
</dbReference>